<dbReference type="Pfam" id="PF07883">
    <property type="entry name" value="Cupin_2"/>
    <property type="match status" value="1"/>
</dbReference>
<feature type="domain" description="Cupin type-2" evidence="2">
    <location>
        <begin position="69"/>
        <end position="136"/>
    </location>
</feature>
<dbReference type="PANTHER" id="PTHR43698:SF1">
    <property type="entry name" value="BLL4564 PROTEIN"/>
    <property type="match status" value="1"/>
</dbReference>
<dbReference type="PANTHER" id="PTHR43698">
    <property type="entry name" value="RIBD C-TERMINAL DOMAIN CONTAINING PROTEIN"/>
    <property type="match status" value="1"/>
</dbReference>
<name>A0A921L795_9FIRM</name>
<protein>
    <submittedName>
        <fullName evidence="3">Cupin domain-containing protein</fullName>
    </submittedName>
</protein>
<dbReference type="InterPro" id="IPR014710">
    <property type="entry name" value="RmlC-like_jellyroll"/>
</dbReference>
<gene>
    <name evidence="3" type="ORF">K8V65_03305</name>
</gene>
<reference evidence="3" key="2">
    <citation type="submission" date="2021-09" db="EMBL/GenBank/DDBJ databases">
        <authorList>
            <person name="Gilroy R."/>
        </authorList>
    </citation>
    <scope>NUCLEOTIDE SEQUENCE</scope>
    <source>
        <strain evidence="3">7318</strain>
    </source>
</reference>
<dbReference type="InterPro" id="IPR011051">
    <property type="entry name" value="RmlC_Cupin_sf"/>
</dbReference>
<dbReference type="AlphaFoldDB" id="A0A921L795"/>
<sequence length="159" mass="17343">MVKGKFLNTLFAGLLIFGLQTANSEAAEQTVTKNGEYVSIAINGDNFTGHARMESLFGPHEGSATYAAYVTFEPGARTNWHIHPKGQALIVTNGTGYVQEWGKEPVLIQPGDVVWCPAGIKHWHGATSKNAMTHLAISEKSDKDVVWLEPVGDNDYPME</sequence>
<dbReference type="Proteomes" id="UP000780768">
    <property type="component" value="Unassembled WGS sequence"/>
</dbReference>
<dbReference type="SUPFAM" id="SSF51182">
    <property type="entry name" value="RmlC-like cupins"/>
    <property type="match status" value="1"/>
</dbReference>
<dbReference type="RefSeq" id="WP_303997536.1">
    <property type="nucleotide sequence ID" value="NZ_DXWG01000018.1"/>
</dbReference>
<proteinExistence type="predicted"/>
<evidence type="ECO:0000313" key="4">
    <source>
        <dbReference type="Proteomes" id="UP000780768"/>
    </source>
</evidence>
<feature type="chain" id="PRO_5037598379" evidence="1">
    <location>
        <begin position="27"/>
        <end position="159"/>
    </location>
</feature>
<evidence type="ECO:0000259" key="2">
    <source>
        <dbReference type="Pfam" id="PF07883"/>
    </source>
</evidence>
<keyword evidence="1" id="KW-0732">Signal</keyword>
<dbReference type="EMBL" id="DYVR01000087">
    <property type="protein sequence ID" value="HJF84675.1"/>
    <property type="molecule type" value="Genomic_DNA"/>
</dbReference>
<dbReference type="InterPro" id="IPR047263">
    <property type="entry name" value="HNL-like_cupin"/>
</dbReference>
<evidence type="ECO:0000313" key="3">
    <source>
        <dbReference type="EMBL" id="HJF84675.1"/>
    </source>
</evidence>
<comment type="caution">
    <text evidence="3">The sequence shown here is derived from an EMBL/GenBank/DDBJ whole genome shotgun (WGS) entry which is preliminary data.</text>
</comment>
<feature type="signal peptide" evidence="1">
    <location>
        <begin position="1"/>
        <end position="26"/>
    </location>
</feature>
<dbReference type="CDD" id="cd02233">
    <property type="entry name" value="cupin_HNL-like"/>
    <property type="match status" value="1"/>
</dbReference>
<evidence type="ECO:0000256" key="1">
    <source>
        <dbReference type="SAM" id="SignalP"/>
    </source>
</evidence>
<dbReference type="InterPro" id="IPR013096">
    <property type="entry name" value="Cupin_2"/>
</dbReference>
<accession>A0A921L795</accession>
<organism evidence="3 4">
    <name type="scientific">Megamonas hypermegale</name>
    <dbReference type="NCBI Taxonomy" id="158847"/>
    <lineage>
        <taxon>Bacteria</taxon>
        <taxon>Bacillati</taxon>
        <taxon>Bacillota</taxon>
        <taxon>Negativicutes</taxon>
        <taxon>Selenomonadales</taxon>
        <taxon>Selenomonadaceae</taxon>
        <taxon>Megamonas</taxon>
    </lineage>
</organism>
<reference evidence="3" key="1">
    <citation type="journal article" date="2021" name="PeerJ">
        <title>Extensive microbial diversity within the chicken gut microbiome revealed by metagenomics and culture.</title>
        <authorList>
            <person name="Gilroy R."/>
            <person name="Ravi A."/>
            <person name="Getino M."/>
            <person name="Pursley I."/>
            <person name="Horton D.L."/>
            <person name="Alikhan N.F."/>
            <person name="Baker D."/>
            <person name="Gharbi K."/>
            <person name="Hall N."/>
            <person name="Watson M."/>
            <person name="Adriaenssens E.M."/>
            <person name="Foster-Nyarko E."/>
            <person name="Jarju S."/>
            <person name="Secka A."/>
            <person name="Antonio M."/>
            <person name="Oren A."/>
            <person name="Chaudhuri R.R."/>
            <person name="La Ragione R."/>
            <person name="Hildebrand F."/>
            <person name="Pallen M.J."/>
        </authorList>
    </citation>
    <scope>NUCLEOTIDE SEQUENCE</scope>
    <source>
        <strain evidence="3">7318</strain>
    </source>
</reference>
<dbReference type="Gene3D" id="2.60.120.10">
    <property type="entry name" value="Jelly Rolls"/>
    <property type="match status" value="1"/>
</dbReference>